<keyword evidence="3" id="KW-0813">Transport</keyword>
<organism evidence="8 9">
    <name type="scientific">Vreelandella malpeensis</name>
    <dbReference type="NCBI Taxonomy" id="1172368"/>
    <lineage>
        <taxon>Bacteria</taxon>
        <taxon>Pseudomonadati</taxon>
        <taxon>Pseudomonadota</taxon>
        <taxon>Gammaproteobacteria</taxon>
        <taxon>Oceanospirillales</taxon>
        <taxon>Halomonadaceae</taxon>
        <taxon>Vreelandella</taxon>
    </lineage>
</organism>
<evidence type="ECO:0000256" key="6">
    <source>
        <dbReference type="SAM" id="SignalP"/>
    </source>
</evidence>
<dbReference type="Pfam" id="PF01497">
    <property type="entry name" value="Peripla_BP_2"/>
    <property type="match status" value="1"/>
</dbReference>
<protein>
    <submittedName>
        <fullName evidence="8">ABC transporter substrate-binding protein</fullName>
    </submittedName>
</protein>
<feature type="chain" id="PRO_5047054927" evidence="6">
    <location>
        <begin position="25"/>
        <end position="286"/>
    </location>
</feature>
<evidence type="ECO:0000256" key="4">
    <source>
        <dbReference type="ARBA" id="ARBA00022496"/>
    </source>
</evidence>
<dbReference type="PANTHER" id="PTHR30532:SF1">
    <property type="entry name" value="IRON(3+)-HYDROXAMATE-BINDING PROTEIN FHUD"/>
    <property type="match status" value="1"/>
</dbReference>
<dbReference type="RefSeq" id="WP_227388464.1">
    <property type="nucleotide sequence ID" value="NZ_JBHSCJ010000003.1"/>
</dbReference>
<evidence type="ECO:0000256" key="1">
    <source>
        <dbReference type="ARBA" id="ARBA00004196"/>
    </source>
</evidence>
<evidence type="ECO:0000256" key="2">
    <source>
        <dbReference type="ARBA" id="ARBA00008814"/>
    </source>
</evidence>
<dbReference type="InterPro" id="IPR002491">
    <property type="entry name" value="ABC_transptr_periplasmic_BD"/>
</dbReference>
<keyword evidence="9" id="KW-1185">Reference proteome</keyword>
<dbReference type="PROSITE" id="PS50983">
    <property type="entry name" value="FE_B12_PBP"/>
    <property type="match status" value="1"/>
</dbReference>
<proteinExistence type="inferred from homology"/>
<gene>
    <name evidence="8" type="ORF">GEV37_01815</name>
</gene>
<evidence type="ECO:0000256" key="3">
    <source>
        <dbReference type="ARBA" id="ARBA00022448"/>
    </source>
</evidence>
<evidence type="ECO:0000313" key="9">
    <source>
        <dbReference type="Proteomes" id="UP001319882"/>
    </source>
</evidence>
<accession>A0ABS8DNI0</accession>
<dbReference type="Gene3D" id="3.40.50.1980">
    <property type="entry name" value="Nitrogenase molybdenum iron protein domain"/>
    <property type="match status" value="2"/>
</dbReference>
<evidence type="ECO:0000256" key="5">
    <source>
        <dbReference type="ARBA" id="ARBA00022729"/>
    </source>
</evidence>
<dbReference type="SUPFAM" id="SSF53807">
    <property type="entry name" value="Helical backbone' metal receptor"/>
    <property type="match status" value="1"/>
</dbReference>
<dbReference type="Proteomes" id="UP001319882">
    <property type="component" value="Unassembled WGS sequence"/>
</dbReference>
<keyword evidence="4" id="KW-0406">Ion transport</keyword>
<comment type="caution">
    <text evidence="8">The sequence shown here is derived from an EMBL/GenBank/DDBJ whole genome shotgun (WGS) entry which is preliminary data.</text>
</comment>
<sequence length="286" mass="31051">MSRARRPWWALAWLAALAPLHVTANELVTLDWTVAETLTALGTPPVGLAELPQYQRWTGAEAVPDVTRDIGLRAQPNRELIAQQSPDHILLSPLFMRLSDQLGGIAPVTGLSTYAPGGSLWQRLARTTHTLAALGGDENAASALIQDVEASLARHRAALGEQPPLIVLQFIDARHLRVFGEQSLFEAVMERMGLVNAWREPTNQWGFSTVALEELLHHPEATLVVVEPLPASLQAGFSGNALWQHLPAVRQQRVIQLPAVWSFGGFPSAARFADLLGDALTASDAT</sequence>
<dbReference type="EMBL" id="WHVL01000001">
    <property type="protein sequence ID" value="MCB8887866.1"/>
    <property type="molecule type" value="Genomic_DNA"/>
</dbReference>
<evidence type="ECO:0000313" key="8">
    <source>
        <dbReference type="EMBL" id="MCB8887866.1"/>
    </source>
</evidence>
<keyword evidence="5 6" id="KW-0732">Signal</keyword>
<keyword evidence="4" id="KW-0410">Iron transport</keyword>
<evidence type="ECO:0000259" key="7">
    <source>
        <dbReference type="PROSITE" id="PS50983"/>
    </source>
</evidence>
<dbReference type="PRINTS" id="PR01715">
    <property type="entry name" value="FERRIBNDNGPP"/>
</dbReference>
<dbReference type="InterPro" id="IPR051313">
    <property type="entry name" value="Bact_iron-sidero_bind"/>
</dbReference>
<feature type="domain" description="Fe/B12 periplasmic-binding" evidence="7">
    <location>
        <begin position="26"/>
        <end position="284"/>
    </location>
</feature>
<name>A0ABS8DNI0_9GAMM</name>
<dbReference type="PANTHER" id="PTHR30532">
    <property type="entry name" value="IRON III DICITRATE-BINDING PERIPLASMIC PROTEIN"/>
    <property type="match status" value="1"/>
</dbReference>
<keyword evidence="4" id="KW-0408">Iron</keyword>
<feature type="signal peptide" evidence="6">
    <location>
        <begin position="1"/>
        <end position="24"/>
    </location>
</feature>
<reference evidence="8 9" key="1">
    <citation type="journal article" date="2021" name="Sci. Rep.">
        <title>Genome analysis of a halophilic bacterium Halomonas malpeensis YU-PRIM-29(T) reveals its exopolysaccharide and pigment producing capabilities.</title>
        <authorList>
            <person name="Athmika"/>
            <person name="Ghate S.D."/>
            <person name="Arun A.B."/>
            <person name="Rao S.S."/>
            <person name="Kumar S.T.A."/>
            <person name="Kandiyil M.K."/>
            <person name="Saptami K."/>
            <person name="Rekha P.D."/>
        </authorList>
    </citation>
    <scope>NUCLEOTIDE SEQUENCE [LARGE SCALE GENOMIC DNA]</scope>
    <source>
        <strain evidence="9">prim 29</strain>
    </source>
</reference>
<comment type="similarity">
    <text evidence="2">Belongs to the bacterial solute-binding protein 8 family.</text>
</comment>
<comment type="subcellular location">
    <subcellularLocation>
        <location evidence="1">Cell envelope</location>
    </subcellularLocation>
</comment>
<dbReference type="CDD" id="cd01146">
    <property type="entry name" value="FhuD"/>
    <property type="match status" value="1"/>
</dbReference>